<keyword evidence="4" id="KW-0479">Metal-binding</keyword>
<evidence type="ECO:0000256" key="4">
    <source>
        <dbReference type="ARBA" id="ARBA00022723"/>
    </source>
</evidence>
<keyword evidence="11" id="KW-1185">Reference proteome</keyword>
<comment type="cofactor">
    <cofactor evidence="8">
        <name>[2Fe-2S] cluster</name>
        <dbReference type="ChEBI" id="CHEBI:190135"/>
    </cofactor>
</comment>
<evidence type="ECO:0000256" key="3">
    <source>
        <dbReference type="ARBA" id="ARBA00022714"/>
    </source>
</evidence>
<dbReference type="PROSITE" id="PS51085">
    <property type="entry name" value="2FE2S_FER_2"/>
    <property type="match status" value="1"/>
</dbReference>
<dbReference type="CDD" id="cd00207">
    <property type="entry name" value="fer2"/>
    <property type="match status" value="1"/>
</dbReference>
<dbReference type="Gene3D" id="3.10.20.30">
    <property type="match status" value="1"/>
</dbReference>
<dbReference type="InterPro" id="IPR012675">
    <property type="entry name" value="Beta-grasp_dom_sf"/>
</dbReference>
<evidence type="ECO:0000313" key="10">
    <source>
        <dbReference type="EMBL" id="WVX83345.1"/>
    </source>
</evidence>
<dbReference type="InterPro" id="IPR036010">
    <property type="entry name" value="2Fe-2S_ferredoxin-like_sf"/>
</dbReference>
<dbReference type="PANTHER" id="PTHR43112:SF3">
    <property type="entry name" value="FERREDOXIN-2, CHLOROPLASTIC"/>
    <property type="match status" value="1"/>
</dbReference>
<organism evidence="10 11">
    <name type="scientific">Niallia oryzisoli</name>
    <dbReference type="NCBI Taxonomy" id="1737571"/>
    <lineage>
        <taxon>Bacteria</taxon>
        <taxon>Bacillati</taxon>
        <taxon>Bacillota</taxon>
        <taxon>Bacilli</taxon>
        <taxon>Bacillales</taxon>
        <taxon>Bacillaceae</taxon>
        <taxon>Niallia</taxon>
    </lineage>
</organism>
<evidence type="ECO:0000256" key="8">
    <source>
        <dbReference type="ARBA" id="ARBA00034078"/>
    </source>
</evidence>
<dbReference type="InterPro" id="IPR001041">
    <property type="entry name" value="2Fe-2S_ferredoxin-type"/>
</dbReference>
<proteinExistence type="inferred from homology"/>
<feature type="domain" description="2Fe-2S ferredoxin-type" evidence="9">
    <location>
        <begin position="1"/>
        <end position="88"/>
    </location>
</feature>
<dbReference type="SUPFAM" id="SSF54292">
    <property type="entry name" value="2Fe-2S ferredoxin-like"/>
    <property type="match status" value="1"/>
</dbReference>
<keyword evidence="3" id="KW-0001">2Fe-2S</keyword>
<dbReference type="PANTHER" id="PTHR43112">
    <property type="entry name" value="FERREDOXIN"/>
    <property type="match status" value="1"/>
</dbReference>
<dbReference type="Proteomes" id="UP001357223">
    <property type="component" value="Chromosome"/>
</dbReference>
<evidence type="ECO:0000313" key="11">
    <source>
        <dbReference type="Proteomes" id="UP001357223"/>
    </source>
</evidence>
<keyword evidence="7" id="KW-0411">Iron-sulfur</keyword>
<sequence length="88" mass="9579">MFRININNQSFLCAKECKVVQAAREQMVKVPCACVGGGCGICKVKVFSGQYEMDKYAKSALSDEEASGGYILLCKAHPLSDLQLELIS</sequence>
<accession>A0ABZ2CN37</accession>
<gene>
    <name evidence="10" type="ORF">R4Z09_10280</name>
</gene>
<reference evidence="10 11" key="1">
    <citation type="submission" date="2023-10" db="EMBL/GenBank/DDBJ databases">
        <title>Niallia locisalis sp.nov. isolated from a salt pond sample.</title>
        <authorList>
            <person name="Li X.-J."/>
            <person name="Dong L."/>
        </authorList>
    </citation>
    <scope>NUCLEOTIDE SEQUENCE [LARGE SCALE GENOMIC DNA]</scope>
    <source>
        <strain evidence="10 11">DSM 29761</strain>
    </source>
</reference>
<dbReference type="PROSITE" id="PS00197">
    <property type="entry name" value="2FE2S_FER_1"/>
    <property type="match status" value="1"/>
</dbReference>
<evidence type="ECO:0000256" key="1">
    <source>
        <dbReference type="ARBA" id="ARBA00007874"/>
    </source>
</evidence>
<name>A0ABZ2CN37_9BACI</name>
<evidence type="ECO:0000256" key="5">
    <source>
        <dbReference type="ARBA" id="ARBA00022982"/>
    </source>
</evidence>
<keyword evidence="5" id="KW-0249">Electron transport</keyword>
<evidence type="ECO:0000259" key="9">
    <source>
        <dbReference type="PROSITE" id="PS51085"/>
    </source>
</evidence>
<dbReference type="InterPro" id="IPR006058">
    <property type="entry name" value="2Fe2S_fd_BS"/>
</dbReference>
<dbReference type="Pfam" id="PF00111">
    <property type="entry name" value="Fer2"/>
    <property type="match status" value="1"/>
</dbReference>
<evidence type="ECO:0000256" key="7">
    <source>
        <dbReference type="ARBA" id="ARBA00023014"/>
    </source>
</evidence>
<dbReference type="RefSeq" id="WP_338452230.1">
    <property type="nucleotide sequence ID" value="NZ_CP137640.1"/>
</dbReference>
<evidence type="ECO:0000256" key="2">
    <source>
        <dbReference type="ARBA" id="ARBA00022448"/>
    </source>
</evidence>
<comment type="similarity">
    <text evidence="1">Belongs to the 2Fe2S plant-type ferredoxin family.</text>
</comment>
<evidence type="ECO:0000256" key="6">
    <source>
        <dbReference type="ARBA" id="ARBA00023004"/>
    </source>
</evidence>
<keyword evidence="6" id="KW-0408">Iron</keyword>
<keyword evidence="2" id="KW-0813">Transport</keyword>
<protein>
    <submittedName>
        <fullName evidence="10">2Fe-2S iron-sulfur cluster-binding protein</fullName>
    </submittedName>
</protein>
<dbReference type="EMBL" id="CP137640">
    <property type="protein sequence ID" value="WVX83345.1"/>
    <property type="molecule type" value="Genomic_DNA"/>
</dbReference>